<feature type="transmembrane region" description="Helical" evidence="1">
    <location>
        <begin position="158"/>
        <end position="176"/>
    </location>
</feature>
<name>A0A1Y1Z638_9PLEO</name>
<keyword evidence="1" id="KW-0472">Membrane</keyword>
<proteinExistence type="predicted"/>
<keyword evidence="1" id="KW-1133">Transmembrane helix</keyword>
<protein>
    <submittedName>
        <fullName evidence="2">Uncharacterized protein</fullName>
    </submittedName>
</protein>
<feature type="transmembrane region" description="Helical" evidence="1">
    <location>
        <begin position="182"/>
        <end position="204"/>
    </location>
</feature>
<dbReference type="AlphaFoldDB" id="A0A1Y1Z638"/>
<dbReference type="OrthoDB" id="3527261at2759"/>
<gene>
    <name evidence="2" type="ORF">BCR34DRAFT_632964</name>
</gene>
<keyword evidence="3" id="KW-1185">Reference proteome</keyword>
<dbReference type="STRING" id="1231657.A0A1Y1Z638"/>
<dbReference type="EMBL" id="MCFA01000124">
    <property type="protein sequence ID" value="ORY05584.1"/>
    <property type="molecule type" value="Genomic_DNA"/>
</dbReference>
<organism evidence="2 3">
    <name type="scientific">Clohesyomyces aquaticus</name>
    <dbReference type="NCBI Taxonomy" id="1231657"/>
    <lineage>
        <taxon>Eukaryota</taxon>
        <taxon>Fungi</taxon>
        <taxon>Dikarya</taxon>
        <taxon>Ascomycota</taxon>
        <taxon>Pezizomycotina</taxon>
        <taxon>Dothideomycetes</taxon>
        <taxon>Pleosporomycetidae</taxon>
        <taxon>Pleosporales</taxon>
        <taxon>Lindgomycetaceae</taxon>
        <taxon>Clohesyomyces</taxon>
    </lineage>
</organism>
<dbReference type="Proteomes" id="UP000193144">
    <property type="component" value="Unassembled WGS sequence"/>
</dbReference>
<keyword evidence="1" id="KW-0812">Transmembrane</keyword>
<reference evidence="2 3" key="1">
    <citation type="submission" date="2016-07" db="EMBL/GenBank/DDBJ databases">
        <title>Pervasive Adenine N6-methylation of Active Genes in Fungi.</title>
        <authorList>
            <consortium name="DOE Joint Genome Institute"/>
            <person name="Mondo S.J."/>
            <person name="Dannebaum R.O."/>
            <person name="Kuo R.C."/>
            <person name="Labutti K."/>
            <person name="Haridas S."/>
            <person name="Kuo A."/>
            <person name="Salamov A."/>
            <person name="Ahrendt S.R."/>
            <person name="Lipzen A."/>
            <person name="Sullivan W."/>
            <person name="Andreopoulos W.B."/>
            <person name="Clum A."/>
            <person name="Lindquist E."/>
            <person name="Daum C."/>
            <person name="Ramamoorthy G.K."/>
            <person name="Gryganskyi A."/>
            <person name="Culley D."/>
            <person name="Magnuson J.K."/>
            <person name="James T.Y."/>
            <person name="O'Malley M.A."/>
            <person name="Stajich J.E."/>
            <person name="Spatafora J.W."/>
            <person name="Visel A."/>
            <person name="Grigoriev I.V."/>
        </authorList>
    </citation>
    <scope>NUCLEOTIDE SEQUENCE [LARGE SCALE GENOMIC DNA]</scope>
    <source>
        <strain evidence="2 3">CBS 115471</strain>
    </source>
</reference>
<comment type="caution">
    <text evidence="2">The sequence shown here is derived from an EMBL/GenBank/DDBJ whole genome shotgun (WGS) entry which is preliminary data.</text>
</comment>
<accession>A0A1Y1Z638</accession>
<sequence length="414" mass="46911">MVQLLHLPELQMWGQQLANILPLAALLEFVDVEKKLHMLELSGFCPMWNWPLTPVGARLLLSDQDTTDACCLDRDNRVPVLHCMDGKYGDAYPSSAPATLRLIISGTRVHKKITNRGFDSNGSKTRKQLLELFLVQERPAQNHWIRSVGGVYGNASPLYVFVSIFGWSIWVALLFLCAISALYLAIGYLLLMPATAVAVTLRFGSKPRELTSMKQPGNANRFALATNSLNGSEWWAFYGPKIPINGLLNRPLLRGQPPRHDKLGRWLIRLCVVSQWTVAIASCAKQSWDAFAVTLWIAFCAIVMKCLYSSERGAVDWLKYVCGLEIKRVKVPFTSRRSLLGALIRLNPDRETTGWLDPIISKTHEERKLWEAAVYEYIDSRVVNEKHCAEYWYPFVLEGVEMGDKICDLKERIL</sequence>
<evidence type="ECO:0000313" key="3">
    <source>
        <dbReference type="Proteomes" id="UP000193144"/>
    </source>
</evidence>
<evidence type="ECO:0000256" key="1">
    <source>
        <dbReference type="SAM" id="Phobius"/>
    </source>
</evidence>
<evidence type="ECO:0000313" key="2">
    <source>
        <dbReference type="EMBL" id="ORY05584.1"/>
    </source>
</evidence>